<evidence type="ECO:0000256" key="6">
    <source>
        <dbReference type="SAM" id="MobiDB-lite"/>
    </source>
</evidence>
<comment type="subcellular location">
    <subcellularLocation>
        <location evidence="1">Target cell</location>
        <location evidence="1">Target cell cytoplasm</location>
    </subcellularLocation>
</comment>
<feature type="region of interest" description="Disordered" evidence="6">
    <location>
        <begin position="3268"/>
        <end position="3292"/>
    </location>
</feature>
<dbReference type="RefSeq" id="WP_217848586.1">
    <property type="nucleotide sequence ID" value="NZ_CP077073.1"/>
</dbReference>
<dbReference type="InterPro" id="IPR010069">
    <property type="entry name" value="CdiA_FHA1_rpt"/>
</dbReference>
<sequence>MDVRQFAFLVRQPSAALQSRDTFWGLSKRGLAFVLANMMFWQPLVAMADGIVVNGSGTSLGQAGNGVPIVNIAAPSGSGLSHNTFSDYNVGQQGVILNNATNRTQSTQLGGIILGNSNLAGRSASVILNEVNGANPSQLKGYTEVAGQAAHVIVANPYGVTCNGCGFINTPRATLTTGKPVIENGQLQRYQVEQGSVAIEGAGLNASNIDQFEIITRSAKINAQIQARQLAVVAGANDVDAQTLKATARAANPATAPQLAIDSSALGGMYAGAITLVGTEAGVGVKLDGKLIASGGDIQLDANGQLRMVEATADKGAVAINAGQLDAQGAVYAGTELKVKTQGDLNNRNNLAAGQRIDLDSGGRLTNHGIIEAGVNPDNSRNASGDVRLNAQHIDNRGQSVVASRDLSASAAQTLSNQGGTLSAQRQLSASADTLDNHDKGRLLSAGQANLQAGRLLNGQGGLIKADQAIEAHAGHLDNHTGELASQGRLSAQVATLDNQAGTLNAGQHLDINASAGVDNRAGQLTSVQTLDLKAGQVNNSGAGRIASNQALTANVRGLDQQDGGRLTSLGELTLDLNKGHLNNQDGLINAPRLTLNNLDSVDNHNGEISSAQAFALVARNLDNSLGKLLGNQGLTVQLQQTLNNVGGLVSANGVTLSAASLDNREGTVTSRGDLGLTLAGASDNQDGEISSAGTTTLKGQSLDNRKGQVTGDGGLKVALGAALDNRDGLLGSAGTIDLEAASLDNREAGNLVGDADLKARIQGLLDNQQGAIIAKGGVDLRAAKLDNRGGKLRADQQAVLAVDQLDNRQQGLLNSLAALTYTGSHLDNRDGLLNAVGPVRLESASLDNSGGRISSQRALVAQITQLTNHKGALVADGDLTLTGASLDNRNGGQIGAKQALKLEVAEVDNRGGELSSKTGLTVKGAKLDNSDNGKLLAGSDLDLQVAEVLNRNQGLLSGKGAVNVVGQRLDNGQGRLVARQALDIRLDAGLDNLLGVISADGRLSATVGRLDNSTGKLSSADDLVLTSQGALLNRKGSIIGDAGLTLTSQSLDNSDAGLLSGQGAVKVATGSFDNGAGARLVSGDRLDLTTGQLNNGQGSRIASEKALVASVSGLAQEGGELFSKSALTLDLNQGRLSNHKGLINAPLLVLKNLADVDNQHGEISSAQAFSLAARSLDNSNGKLIGQQGLTLRIEQALNNLNGLVSANGLDLHSHSLDNSQGMISSRGTQQVVVDTELRNLGGTLIADQRLDLQAASLANQQGLVSAKAALLAKVGNLDNQAGQLLAGDELSLSGEVLDNRQGGQVAATQGLDVQVAKVDNRGGELSGKAGVTLGGARLDNSDGGKLLAEGRLQLTVAEVINRSKGLLSGKTGLTLTGDSLDNAGGLLQSRQALTANLRGKLDNRAGQIDAEGTLGLASDTLDNRAGSLSSGGALTLEHAGDILNQGGELLTDGALLLSGAHLDNSDQGIISAKGPASLTSASLDNSRKGRIDSDASLNLVSGQLTNRDAGRIGSNGAVDVRVSGLDQQGGQLFSNSALTLDVEHGLLDNRQGLINAPVLVLKNLERVNNQGGEISSAQAFTLAARSLDNDNGKLLSNQGLVLRIDQALSNIKGLVAAASLDTRAASLDNRGGILTSRGDLDLQLADNIDNSQQGLINAAGKLQVSGRGIDNRAGSLLGGAIALDLGSATGDLNNDGGLIKTDGALTVAHLRDLSNQGGELSTQQALAFKARTLDNGGGKLISSGQLTLDAQRLLNQAGLVSGWQGVEVTLDSLDNRNQGTLSSRSGALQATVSGDVLNSGGGALVSQQALTVKAANLDNSGKGILSSAAGQRLDITGLLNNGQGGLIDSGAALALNAMTLGNVAGGINAQQAVTLNATSLDNSGGTLVGNGAVTLDLLGALTNTQGKLASAGPLRIERATQVGNQGGQIVSQGLLSLLAGSLDNRNRGTVAAGQPLTLAVDGVLQNSADGLIYSQNGNLDVRAASLENGKGTLQGQGALKLVTGDIDNQSGRILADNGNLDVSAANVDNRGGVLASLKGGVNADLRGVLRNGYDLNNNRQGGTTQGQFLTLKALGGIDNYGGRIAAQAGDAQVTTADFDNRNGGLYAKGLVKVSGGNFDNSGDNDGQIAGQRIDLDLSGALNNRLGIIESDSTLAIKAASLDNQTGQLRALGTIGATRLQIGGQFDNRNGTLETANTDLSLGVGSFLNGGGSLLHVGNGTFDIATANVTGAGGSIVTRGGLTLNAGSWRNSNVIQAGRLTVNVGDFSQTASGQLLASDTLVGTGGTWSNDGLIASDGSLSLNLGGSYTGNGRLSSRGTLGLGASQASLSGTGSIAGGGATSVSVAGQLNNAGRLTSAAGLTVAAGAVNNQGTLGAAQNLTLTTGALVNDHGLLFSGADIGLRVDSLTNSYADVYSLGNLTIDRDGQGTLASSIVNSSGSLQSDGSMSLAASTVQNVRAVLKTDNKGVYTARIGEVACIEGYNAGDCGGKRNHVWEIVQRDKFDVTEASAASSITTGANLTIRGGDLLNSSSTIAAAGSLVASVNNLTNSGVETGETETTRIFRSARTKNAGGWYSVANSVTSKYWYESAGYNPNDLGGLQGALAGFIGMTEAELVSLGSSRKLAGGDQSYAGVMQAGGAVSISAGNGISNSVVRPGYDYIGSGARTDTSAPGTAFSTRINLNQQLPPDLAQQQVNPLALPGFSLPSGQHGLFRLSTDAGSTPANSGPQSWTLGGASLSAVQRQQPLPQVLARDINLGDVTQAAGRSTELSTASRGQATVVGDASAIDTALPGAGSGPLLPGRTQVNDGITQAAALNAQGPAPITIDRVQGLPDSSVRSNPHKYLIETNPVLTDLKQFMSSDYLLANLGYDPDLSAKRLGDGFYEQKLVQQAVVARTGQRFIDGQDTDEKLFKYLMDNAIQSKQQLNLAVGVSLTAEQVAALTHDIVWLENAEVNGEQVLVPVLYLAHSNDRLAPNGALIAGSDVNLIAGQNLDNVGTLRATHNLSAQAGNNLVNSGLVEAGDRLDLLAGNNLSNKAGGIIAGRDVTLTATRDVTNERSATSHQSSNGSYAQQRDFVDSAARVEAANNLAINAGRDLLNSGGVLTSGADTNLKAGRDVKLTSVQQVVSNDQGVRHSDYSVTQNGSSLQAGRDLTVSAGRDINAVASAIEAKRDVAMTATGDLSLVSAANEQHSASKTRKVTSQEDHVQQVSSTVAAGGNVALKAGDDLSLSASKVTAGNEAYLYAGGDVNLVAEENSDYSYYRKTKTSRSGLSSSQKTRIDSTHAVTQEGSSVSGDTVAIHAGQDIGVSGSNIVSTNDTSLLAGGNIQIESATQTFEQSHSSSKKKSGLLSSGGIGFTLGSTSLENTATSKTENGKASTVGSVLGNVSIEAGKDLGVKGSELIAGKDITLVGQNVEIVAAEHHNSSEQTAKSKSSGLTLALSGTVGSAVDTAYQIAKQATKEEDSRLSALQGIKAGLTGVQAWQAAQENGGMTSENAGQFVGIAISLGGQKSSSRQTQEQTVSQGSSLTSGNDLTIVAKGNGSDATGGDIRVQGSQLKAGNDLSLEAKRDILLEAAANTQKLDGKNSSSGGAIGASIGVGSSGAGLSIFANANKGSGNEKGNGTTWTETTLDAGNQASLLSGRDTTLKGAQVNADKVVADVGRDLTLQSLQDTDNYKSKQTNVSGGVSVTIIGAGGASGSLSVSQNKLDSKYQSVQEQTGLFAGKGGYQVDVGKHTQLDGSVIASTAEADKNRLSTGTLGWSDIENKAEFKSQMASASVSGGNSGSTGFTSNMPSGTLIAYNHSGSASGTTSSAISEGTLEIRDPGQQKQDVATLSHDVEHANDSISPIFDKEKEQRRLQQVQLIGEIGTQVSDIVRTEGLRKAKDEAKAELRERGISEPKDGASTKEIEEYQKKLVATDAYQKVMGKYGTGGDYQKVAQAVTSALQGLAGGNISGALAGASAPYLAGVIKQVAGENDSIRVMAHAVLGAVVAQAQGNSVVAGAAGAVGGELTAQLLSERLYGTRDTSTLSEDQKQNITALSALAAGLAGGVTGGDANGAATAIQSSINAVQNNYLSAAEAERKKVLERREKAGSLTAEESRELADTRRLDSERDQAVLDACTQGNKSSAGCLTLVAKAQEALKSYGEEVSYRLLYKELYPQDAENASRILSGLDAGGVTRDAAISAIAKESNKSFDEVASQYDTVMKLHAVVTALAGVAGASKGGRVDGLPKNLSVKELNKIPDTAINPALLRDALSDYVKKGNTQGLSVAAGSISVDGNVQYVLSVSGKNWKQNSPTKVEIGGVQYQIITADSRALPSVVNGSNGSTNFNHAEQKLMSYFQDVYAGKKAVVSIGVENTSAAKPGMCSGCAISSAIFAEKNPKFDVRFFQGTTGVNP</sequence>
<evidence type="ECO:0000256" key="3">
    <source>
        <dbReference type="ARBA" id="ARBA00022913"/>
    </source>
</evidence>
<dbReference type="InterPro" id="IPR006914">
    <property type="entry name" value="VENN_dom"/>
</dbReference>
<organism evidence="8 9">
    <name type="scientific">Pseudomonas muyukensis</name>
    <dbReference type="NCBI Taxonomy" id="2842357"/>
    <lineage>
        <taxon>Bacteria</taxon>
        <taxon>Pseudomonadati</taxon>
        <taxon>Pseudomonadota</taxon>
        <taxon>Gammaproteobacteria</taxon>
        <taxon>Pseudomonadales</taxon>
        <taxon>Pseudomonadaceae</taxon>
        <taxon>Pseudomonas</taxon>
    </lineage>
</organism>
<keyword evidence="4" id="KW-0843">Virulence</keyword>
<evidence type="ECO:0000313" key="9">
    <source>
        <dbReference type="Proteomes" id="UP001047646"/>
    </source>
</evidence>
<evidence type="ECO:0000256" key="2">
    <source>
        <dbReference type="ARBA" id="ARBA00022656"/>
    </source>
</evidence>
<gene>
    <name evidence="8" type="ORF">KSS95_18670</name>
</gene>
<dbReference type="NCBIfam" id="TIGR01731">
    <property type="entry name" value="fil_hemag_20aa"/>
    <property type="match status" value="55"/>
</dbReference>
<evidence type="ECO:0000259" key="7">
    <source>
        <dbReference type="SMART" id="SM00912"/>
    </source>
</evidence>
<reference evidence="8" key="1">
    <citation type="journal article" date="2021" name="Microorganisms">
        <title>The Ever-Expanding Pseudomonas Genus: Description of 43 New Species and Partition of the Pseudomonas putida Group.</title>
        <authorList>
            <person name="Girard L."/>
            <person name="Lood C."/>
            <person name="Hofte M."/>
            <person name="Vandamme P."/>
            <person name="Rokni-Zadeh H."/>
            <person name="van Noort V."/>
            <person name="Lavigne R."/>
            <person name="De Mot R."/>
        </authorList>
    </citation>
    <scope>NUCLEOTIDE SEQUENCE</scope>
    <source>
        <strain evidence="8">COW39</strain>
    </source>
</reference>
<keyword evidence="9" id="KW-1185">Reference proteome</keyword>
<dbReference type="Pfam" id="PF05860">
    <property type="entry name" value="TPS"/>
    <property type="match status" value="1"/>
</dbReference>
<comment type="similarity">
    <text evidence="5">In the N-terminal section; belongs to the CdiA toxin family.</text>
</comment>
<dbReference type="Pfam" id="PF04829">
    <property type="entry name" value="PT-VENN"/>
    <property type="match status" value="1"/>
</dbReference>
<evidence type="ECO:0000256" key="1">
    <source>
        <dbReference type="ARBA" id="ARBA00004219"/>
    </source>
</evidence>
<dbReference type="NCBIfam" id="TIGR01901">
    <property type="entry name" value="adhes_NPXG"/>
    <property type="match status" value="1"/>
</dbReference>
<evidence type="ECO:0000256" key="4">
    <source>
        <dbReference type="ARBA" id="ARBA00023026"/>
    </source>
</evidence>
<feature type="compositionally biased region" description="Polar residues" evidence="6">
    <location>
        <begin position="3268"/>
        <end position="3277"/>
    </location>
</feature>
<proteinExistence type="inferred from homology"/>
<evidence type="ECO:0000313" key="8">
    <source>
        <dbReference type="EMBL" id="QXH34168.1"/>
    </source>
</evidence>
<dbReference type="EMBL" id="CP077073">
    <property type="protein sequence ID" value="QXH34168.1"/>
    <property type="molecule type" value="Genomic_DNA"/>
</dbReference>
<accession>A0ABX8M6R5</accession>
<dbReference type="Pfam" id="PF13332">
    <property type="entry name" value="Fil_haemagg_2"/>
    <property type="match status" value="4"/>
</dbReference>
<name>A0ABX8M6R5_9PSED</name>
<keyword evidence="3" id="KW-1266">Target cell cytoplasm</keyword>
<dbReference type="InterPro" id="IPR025157">
    <property type="entry name" value="Hemagglutinin_rpt"/>
</dbReference>
<protein>
    <submittedName>
        <fullName evidence="8">Hemagglutinin repeat-containing protein</fullName>
    </submittedName>
</protein>
<dbReference type="Pfam" id="PF21726">
    <property type="entry name" value="DUF6862"/>
    <property type="match status" value="1"/>
</dbReference>
<dbReference type="Proteomes" id="UP001047646">
    <property type="component" value="Chromosome"/>
</dbReference>
<dbReference type="SMART" id="SM00912">
    <property type="entry name" value="Haemagg_act"/>
    <property type="match status" value="1"/>
</dbReference>
<dbReference type="InterPro" id="IPR049271">
    <property type="entry name" value="DUF6862"/>
</dbReference>
<dbReference type="InterPro" id="IPR008619">
    <property type="entry name" value="Filamentous_hemagglutn_rpt"/>
</dbReference>
<keyword evidence="2" id="KW-0800">Toxin</keyword>
<evidence type="ECO:0000256" key="5">
    <source>
        <dbReference type="ARBA" id="ARBA00024043"/>
    </source>
</evidence>
<dbReference type="Pfam" id="PF05594">
    <property type="entry name" value="Fil_haemagg"/>
    <property type="match status" value="23"/>
</dbReference>
<dbReference type="InterPro" id="IPR008638">
    <property type="entry name" value="FhaB/CdiA-like_TPS"/>
</dbReference>
<feature type="domain" description="Filamentous haemagglutinin FhaB/tRNA nuclease CdiA-like TPS" evidence="7">
    <location>
        <begin position="64"/>
        <end position="185"/>
    </location>
</feature>